<comment type="caution">
    <text evidence="2">The sequence shown here is derived from an EMBL/GenBank/DDBJ whole genome shotgun (WGS) entry which is preliminary data.</text>
</comment>
<feature type="region of interest" description="Disordered" evidence="1">
    <location>
        <begin position="246"/>
        <end position="269"/>
    </location>
</feature>
<organism evidence="2 3">
    <name type="scientific">Periplaneta americana</name>
    <name type="common">American cockroach</name>
    <name type="synonym">Blatta americana</name>
    <dbReference type="NCBI Taxonomy" id="6978"/>
    <lineage>
        <taxon>Eukaryota</taxon>
        <taxon>Metazoa</taxon>
        <taxon>Ecdysozoa</taxon>
        <taxon>Arthropoda</taxon>
        <taxon>Hexapoda</taxon>
        <taxon>Insecta</taxon>
        <taxon>Pterygota</taxon>
        <taxon>Neoptera</taxon>
        <taxon>Polyneoptera</taxon>
        <taxon>Dictyoptera</taxon>
        <taxon>Blattodea</taxon>
        <taxon>Blattoidea</taxon>
        <taxon>Blattidae</taxon>
        <taxon>Blattinae</taxon>
        <taxon>Periplaneta</taxon>
    </lineage>
</organism>
<dbReference type="Proteomes" id="UP001148838">
    <property type="component" value="Unassembled WGS sequence"/>
</dbReference>
<reference evidence="2 3" key="1">
    <citation type="journal article" date="2022" name="Allergy">
        <title>Genome assembly and annotation of Periplaneta americana reveal a comprehensive cockroach allergen profile.</title>
        <authorList>
            <person name="Wang L."/>
            <person name="Xiong Q."/>
            <person name="Saelim N."/>
            <person name="Wang L."/>
            <person name="Nong W."/>
            <person name="Wan A.T."/>
            <person name="Shi M."/>
            <person name="Liu X."/>
            <person name="Cao Q."/>
            <person name="Hui J.H.L."/>
            <person name="Sookrung N."/>
            <person name="Leung T.F."/>
            <person name="Tungtrongchitr A."/>
            <person name="Tsui S.K.W."/>
        </authorList>
    </citation>
    <scope>NUCLEOTIDE SEQUENCE [LARGE SCALE GENOMIC DNA]</scope>
    <source>
        <strain evidence="2">PWHHKU_190912</strain>
    </source>
</reference>
<evidence type="ECO:0000313" key="3">
    <source>
        <dbReference type="Proteomes" id="UP001148838"/>
    </source>
</evidence>
<evidence type="ECO:0000313" key="2">
    <source>
        <dbReference type="EMBL" id="KAJ4439283.1"/>
    </source>
</evidence>
<sequence length="490" mass="54602">MRSTFSSDTLRLECLPALDNKLPVSLSCLSHFIIETMAPKDPTQLEDSNSHLTCCNKSVKQFGEIKNELKNIRQAVSFTAVLLSKLAGVTPEEIKALIKSSAFHDFTSSPVVDFLSIINIVSSDALVTDPCEHKSSPSEEYIDTDDVFSNLEVTFTNENKTNSVDGKTDNAESGDVSGKISEVAALNRISETLANETLVEAEDIKSPYRVENEALTNAYLHAFTPLLQDCSLSIITSDRPPLPALGNSVKTDSASVSEDPKAVRSNTKEAVPINLCSGRPSQSELSVSTTSVTTSVDSVSSGFVTQPLSVLPDGDFPSSSAIPHSTDRDLDNREIVEIKQEQVTEYEDENVSAAPVESRFTDFVDNVKMETEAVYISDKTMPMCLLMKSEEEFCTAEQNVASTSYATTGFAQEISSKRVTNMSAAERMRKSREKRKADPVKWEEYLRKERERNKLRRIKMKEEFNKNIKNLRYKRLKDAERKRKSRLRKK</sequence>
<accession>A0ABQ8SZ73</accession>
<gene>
    <name evidence="2" type="ORF">ANN_07404</name>
</gene>
<keyword evidence="3" id="KW-1185">Reference proteome</keyword>
<name>A0ABQ8SZ73_PERAM</name>
<protein>
    <submittedName>
        <fullName evidence="2">Uncharacterized protein</fullName>
    </submittedName>
</protein>
<proteinExistence type="predicted"/>
<evidence type="ECO:0000256" key="1">
    <source>
        <dbReference type="SAM" id="MobiDB-lite"/>
    </source>
</evidence>
<dbReference type="EMBL" id="JAJSOF020000017">
    <property type="protein sequence ID" value="KAJ4439283.1"/>
    <property type="molecule type" value="Genomic_DNA"/>
</dbReference>